<dbReference type="CDD" id="cd13910">
    <property type="entry name" value="CuRO_3_MCO_like_4"/>
    <property type="match status" value="1"/>
</dbReference>
<feature type="compositionally biased region" description="Polar residues" evidence="6">
    <location>
        <begin position="9"/>
        <end position="24"/>
    </location>
</feature>
<evidence type="ECO:0000256" key="3">
    <source>
        <dbReference type="ARBA" id="ARBA00023002"/>
    </source>
</evidence>
<keyword evidence="5" id="KW-0325">Glycoprotein</keyword>
<keyword evidence="2" id="KW-0479">Metal-binding</keyword>
<dbReference type="InterPro" id="IPR045087">
    <property type="entry name" value="Cu-oxidase_fam"/>
</dbReference>
<feature type="region of interest" description="Disordered" evidence="6">
    <location>
        <begin position="1"/>
        <end position="45"/>
    </location>
</feature>
<dbReference type="InterPro" id="IPR001117">
    <property type="entry name" value="Cu-oxidase_2nd"/>
</dbReference>
<evidence type="ECO:0000256" key="6">
    <source>
        <dbReference type="SAM" id="MobiDB-lite"/>
    </source>
</evidence>
<reference evidence="12" key="3">
    <citation type="submission" date="2018-08" db="EMBL/GenBank/DDBJ databases">
        <authorList>
            <person name="Guldener U."/>
        </authorList>
    </citation>
    <scope>NUCLEOTIDE SEQUENCE</scope>
    <source>
        <strain evidence="12">UB2</strain>
    </source>
</reference>
<comment type="similarity">
    <text evidence="1">Belongs to the multicopper oxidase family.</text>
</comment>
<dbReference type="InterPro" id="IPR011707">
    <property type="entry name" value="Cu-oxidase-like_N"/>
</dbReference>
<organism evidence="11 13">
    <name type="scientific">Ustilago bromivora</name>
    <dbReference type="NCBI Taxonomy" id="307758"/>
    <lineage>
        <taxon>Eukaryota</taxon>
        <taxon>Fungi</taxon>
        <taxon>Dikarya</taxon>
        <taxon>Basidiomycota</taxon>
        <taxon>Ustilaginomycotina</taxon>
        <taxon>Ustilaginomycetes</taxon>
        <taxon>Ustilaginales</taxon>
        <taxon>Ustilaginaceae</taxon>
        <taxon>Ustilago</taxon>
    </lineage>
</organism>
<dbReference type="FunFam" id="2.60.40.420:FF:000045">
    <property type="entry name" value="Laccase 2"/>
    <property type="match status" value="1"/>
</dbReference>
<dbReference type="AlphaFoldDB" id="A0A1K0H5L9"/>
<dbReference type="SUPFAM" id="SSF49503">
    <property type="entry name" value="Cupredoxins"/>
    <property type="match status" value="3"/>
</dbReference>
<dbReference type="Proteomes" id="UP000658997">
    <property type="component" value="Unassembled WGS sequence"/>
</dbReference>
<dbReference type="InterPro" id="IPR011706">
    <property type="entry name" value="Cu-oxidase_C"/>
</dbReference>
<dbReference type="Gene3D" id="2.60.40.420">
    <property type="entry name" value="Cupredoxins - blue copper proteins"/>
    <property type="match status" value="3"/>
</dbReference>
<feature type="transmembrane region" description="Helical" evidence="7">
    <location>
        <begin position="50"/>
        <end position="73"/>
    </location>
</feature>
<dbReference type="InterPro" id="IPR008972">
    <property type="entry name" value="Cupredoxin"/>
</dbReference>
<evidence type="ECO:0000256" key="7">
    <source>
        <dbReference type="SAM" id="Phobius"/>
    </source>
</evidence>
<keyword evidence="14" id="KW-1185">Reference proteome</keyword>
<keyword evidence="3" id="KW-0560">Oxidoreductase</keyword>
<feature type="domain" description="Plastocyanin-like" evidence="8">
    <location>
        <begin position="285"/>
        <end position="455"/>
    </location>
</feature>
<evidence type="ECO:0000256" key="1">
    <source>
        <dbReference type="ARBA" id="ARBA00010609"/>
    </source>
</evidence>
<evidence type="ECO:0000256" key="5">
    <source>
        <dbReference type="ARBA" id="ARBA00023180"/>
    </source>
</evidence>
<dbReference type="CDD" id="cd13886">
    <property type="entry name" value="CuRO_2_MCO_like_1"/>
    <property type="match status" value="1"/>
</dbReference>
<keyword evidence="7" id="KW-0812">Transmembrane</keyword>
<keyword evidence="7" id="KW-0472">Membrane</keyword>
<evidence type="ECO:0000313" key="14">
    <source>
        <dbReference type="Proteomes" id="UP000658997"/>
    </source>
</evidence>
<evidence type="ECO:0000313" key="12">
    <source>
        <dbReference type="EMBL" id="SYW75800.1"/>
    </source>
</evidence>
<keyword evidence="7" id="KW-1133">Transmembrane helix</keyword>
<dbReference type="EMBL" id="LT558117">
    <property type="protein sequence ID" value="SAM65069.1"/>
    <property type="molecule type" value="Genomic_DNA"/>
</dbReference>
<dbReference type="CDD" id="cd13857">
    <property type="entry name" value="CuRO_1_Diphenol_Ox"/>
    <property type="match status" value="1"/>
</dbReference>
<protein>
    <submittedName>
        <fullName evidence="11">Related to cell surface ferroxidase</fullName>
    </submittedName>
</protein>
<dbReference type="PROSITE" id="PS00079">
    <property type="entry name" value="MULTICOPPER_OXIDASE1"/>
    <property type="match status" value="2"/>
</dbReference>
<dbReference type="PROSITE" id="PS00080">
    <property type="entry name" value="MULTICOPPER_OXIDASE2"/>
    <property type="match status" value="1"/>
</dbReference>
<gene>
    <name evidence="12" type="ORF">UBRO2_00955</name>
    <name evidence="11" type="ORF">UBRO_08280</name>
</gene>
<evidence type="ECO:0000256" key="2">
    <source>
        <dbReference type="ARBA" id="ARBA00022723"/>
    </source>
</evidence>
<dbReference type="GO" id="GO:0016491">
    <property type="term" value="F:oxidoreductase activity"/>
    <property type="evidence" value="ECO:0007669"/>
    <property type="project" value="UniProtKB-KW"/>
</dbReference>
<proteinExistence type="inferred from homology"/>
<evidence type="ECO:0000259" key="10">
    <source>
        <dbReference type="Pfam" id="PF07732"/>
    </source>
</evidence>
<reference evidence="13" key="2">
    <citation type="submission" date="2016-04" db="EMBL/GenBank/DDBJ databases">
        <authorList>
            <person name="Guldener U."/>
            <person name="Guldener U."/>
        </authorList>
    </citation>
    <scope>NUCLEOTIDE SEQUENCE [LARGE SCALE GENOMIC DNA]</scope>
    <source>
        <strain evidence="13">UB2112</strain>
    </source>
</reference>
<dbReference type="Pfam" id="PF07732">
    <property type="entry name" value="Cu-oxidase_3"/>
    <property type="match status" value="1"/>
</dbReference>
<feature type="domain" description="Plastocyanin-like" evidence="9">
    <location>
        <begin position="553"/>
        <end position="665"/>
    </location>
</feature>
<dbReference type="EMBL" id="ULHB01000011">
    <property type="protein sequence ID" value="SYW75800.1"/>
    <property type="molecule type" value="Genomic_DNA"/>
</dbReference>
<dbReference type="InterPro" id="IPR033138">
    <property type="entry name" value="Cu_oxidase_CS"/>
</dbReference>
<evidence type="ECO:0000259" key="8">
    <source>
        <dbReference type="Pfam" id="PF00394"/>
    </source>
</evidence>
<keyword evidence="4" id="KW-0186">Copper</keyword>
<dbReference type="PANTHER" id="PTHR11709">
    <property type="entry name" value="MULTI-COPPER OXIDASE"/>
    <property type="match status" value="1"/>
</dbReference>
<name>A0A1K0H5L9_9BASI</name>
<evidence type="ECO:0000313" key="11">
    <source>
        <dbReference type="EMBL" id="SAM65069.1"/>
    </source>
</evidence>
<evidence type="ECO:0000259" key="9">
    <source>
        <dbReference type="Pfam" id="PF07731"/>
    </source>
</evidence>
<sequence length="703" mass="76784">MVAKANLRPESQQMASEGSIQSLSVAEKDSEGSHPQQPGSEQRKARPRNLLASLGALVCILALTLSLGLGLGLTRKHRTQSGAATSSSKIVPGATASNLAFIPREQLVDPTQLTLSPTWDRNAPPQDRIFNWTLTQVLANPAGTTKQMRLVNGLYPGPLIEANIGDRIIVHVENKMPVPTTIHWHGQYQRGSNEMDGSAGITECGIAPGTTFTYNWTVQQSGSYWWHSHYGPTYADGLFGPLILHGDDEEFKMTNPDNATASQAGVAPTVTIANGIAVRTDYDQDHIFVVNDAYQADSFTVAAIAKSKAGPPGGEQGDEPTPDYGMINGLSFSNCGLAPNGTTCISDTPQGKSAYNFTVPANKRVRMRVINAGSLATFRFSVDGHNLTVIEADGIEVEPVIVQSLNVMVAQRYSVIIETDKPVGAYAVRAEVMDDMFAYDNPFLVMDQYAIMRYESVAASAQPMTNPSNSTLLNVTETLSTSQLVPITRIDAPASNMTTKLVVNFSLNAYSNWHAFFNQTTFTSEMAAQASLMKSYTFETTQRSSSNTSVDAYYNDPDEMIVTNTDVVVMDVIINNLDEGSHPFHLHGYSPFLIGEGAGNFQAEDQPNFAAARVNPMRRDVFSVPPFSWMAFRFVADNVGVWPFHCHLMPHMAIGLLMQFQVLPDQIAKLPVTDQYYTQCSAVYDWVQQNQNLLTLTGNPGYM</sequence>
<dbReference type="Proteomes" id="UP000179920">
    <property type="component" value="Chromosome I"/>
</dbReference>
<reference evidence="11" key="1">
    <citation type="submission" date="2016-04" db="EMBL/GenBank/DDBJ databases">
        <authorList>
            <person name="Evans L.H."/>
            <person name="Alamgir A."/>
            <person name="Owens N."/>
            <person name="Weber N.D."/>
            <person name="Virtaneva K."/>
            <person name="Barbian K."/>
            <person name="Babar A."/>
            <person name="Rosenke K."/>
        </authorList>
    </citation>
    <scope>NUCLEOTIDE SEQUENCE</scope>
    <source>
        <strain evidence="11">UB2112</strain>
    </source>
</reference>
<evidence type="ECO:0000256" key="4">
    <source>
        <dbReference type="ARBA" id="ARBA00023008"/>
    </source>
</evidence>
<dbReference type="Pfam" id="PF00394">
    <property type="entry name" value="Cu-oxidase"/>
    <property type="match status" value="1"/>
</dbReference>
<dbReference type="GO" id="GO:0005507">
    <property type="term" value="F:copper ion binding"/>
    <property type="evidence" value="ECO:0007669"/>
    <property type="project" value="InterPro"/>
</dbReference>
<dbReference type="InterPro" id="IPR002355">
    <property type="entry name" value="Cu_oxidase_Cu_BS"/>
</dbReference>
<dbReference type="Pfam" id="PF07731">
    <property type="entry name" value="Cu-oxidase_2"/>
    <property type="match status" value="1"/>
</dbReference>
<dbReference type="PANTHER" id="PTHR11709:SF414">
    <property type="entry name" value="ADR239WP"/>
    <property type="match status" value="1"/>
</dbReference>
<evidence type="ECO:0000313" key="13">
    <source>
        <dbReference type="Proteomes" id="UP000179920"/>
    </source>
</evidence>
<accession>A0A1K0H5L9</accession>
<feature type="domain" description="Plastocyanin-like" evidence="10">
    <location>
        <begin position="137"/>
        <end position="247"/>
    </location>
</feature>
<dbReference type="OrthoDB" id="2121828at2759"/>